<dbReference type="Proteomes" id="UP000029585">
    <property type="component" value="Unassembled WGS sequence"/>
</dbReference>
<gene>
    <name evidence="9" type="ORF">HMPREF9460_00479</name>
</gene>
<dbReference type="RefSeq" id="WP_044938671.1">
    <property type="nucleotide sequence ID" value="NZ_KN174161.1"/>
</dbReference>
<sequence>MNGTLVALAFVLLFVLLFMGVPIGTSLGIPVAILVAATQITSFEYIAQFLYTKIADFTMLSLPFFLLAGDIMDGGGLSKRMVAVANSLIGNVTGALGAVTVIACMFFGAVSGSAPATVAAIGTIMIPQMVYDGYDKGYAVGLVCVAGGLGIIVPPSFPMVLYGVTNGVSIGDMFLAGWGPSFVVGGVLIFINWLICKKRGYKSPIPKETSLKLFVKSVWEGKWALLMPIIILGGIYSGAFSPTEAGVVSCVYGLIVGLFLYKELDYKKILPMFKSKVNFLGGMMFCFAPAGALGAVFAYLGYTTVIKNFFLNISSNPYIIVLLIYAFLFVAGMFVQTAPIIVIISPLLLPVAEAVGIDPVHFGIIITLALAVAFVTPPVAYNLFVGASMSGMSIDKISKAAIPFIVGLVLAEIIVGFVPQISMLPVNLFG</sequence>
<feature type="transmembrane region" description="Helical" evidence="7">
    <location>
        <begin position="360"/>
        <end position="380"/>
    </location>
</feature>
<keyword evidence="2" id="KW-1003">Cell membrane</keyword>
<evidence type="ECO:0000256" key="2">
    <source>
        <dbReference type="ARBA" id="ARBA00022475"/>
    </source>
</evidence>
<evidence type="ECO:0000313" key="9">
    <source>
        <dbReference type="EMBL" id="KGF57055.1"/>
    </source>
</evidence>
<evidence type="ECO:0000256" key="6">
    <source>
        <dbReference type="ARBA" id="ARBA00023136"/>
    </source>
</evidence>
<feature type="transmembrane region" description="Helical" evidence="7">
    <location>
        <begin position="245"/>
        <end position="261"/>
    </location>
</feature>
<feature type="transmembrane region" description="Helical" evidence="7">
    <location>
        <begin position="217"/>
        <end position="239"/>
    </location>
</feature>
<feature type="transmembrane region" description="Helical" evidence="7">
    <location>
        <begin position="282"/>
        <end position="302"/>
    </location>
</feature>
<evidence type="ECO:0000256" key="5">
    <source>
        <dbReference type="ARBA" id="ARBA00022989"/>
    </source>
</evidence>
<evidence type="ECO:0000256" key="3">
    <source>
        <dbReference type="ARBA" id="ARBA00022519"/>
    </source>
</evidence>
<feature type="transmembrane region" description="Helical" evidence="7">
    <location>
        <begin position="114"/>
        <end position="131"/>
    </location>
</feature>
<evidence type="ECO:0000313" key="10">
    <source>
        <dbReference type="Proteomes" id="UP000029585"/>
    </source>
</evidence>
<keyword evidence="5 7" id="KW-1133">Transmembrane helix</keyword>
<keyword evidence="6 7" id="KW-0472">Membrane</keyword>
<feature type="domain" description="TRAP C4-dicarboxylate transport system permease DctM subunit" evidence="8">
    <location>
        <begin position="10"/>
        <end position="421"/>
    </location>
</feature>
<evidence type="ECO:0000259" key="8">
    <source>
        <dbReference type="Pfam" id="PF06808"/>
    </source>
</evidence>
<dbReference type="Pfam" id="PF06808">
    <property type="entry name" value="DctM"/>
    <property type="match status" value="1"/>
</dbReference>
<keyword evidence="4 7" id="KW-0812">Transmembrane</keyword>
<evidence type="ECO:0000256" key="1">
    <source>
        <dbReference type="ARBA" id="ARBA00004429"/>
    </source>
</evidence>
<protein>
    <recommendedName>
        <fullName evidence="8">TRAP C4-dicarboxylate transport system permease DctM subunit domain-containing protein</fullName>
    </recommendedName>
</protein>
<organism evidence="9 10">
    <name type="scientific">Flavonifractor plautii 1_3_50AFAA</name>
    <dbReference type="NCBI Taxonomy" id="742738"/>
    <lineage>
        <taxon>Bacteria</taxon>
        <taxon>Bacillati</taxon>
        <taxon>Bacillota</taxon>
        <taxon>Clostridia</taxon>
        <taxon>Eubacteriales</taxon>
        <taxon>Oscillospiraceae</taxon>
        <taxon>Flavonifractor</taxon>
    </lineage>
</organism>
<dbReference type="InterPro" id="IPR004681">
    <property type="entry name" value="TRAP_DctM"/>
</dbReference>
<evidence type="ECO:0000256" key="4">
    <source>
        <dbReference type="ARBA" id="ARBA00022692"/>
    </source>
</evidence>
<dbReference type="PANTHER" id="PTHR33362">
    <property type="entry name" value="SIALIC ACID TRAP TRANSPORTER PERMEASE PROTEIN SIAT-RELATED"/>
    <property type="match status" value="1"/>
</dbReference>
<dbReference type="HOGENOM" id="CLU_019824_4_1_9"/>
<dbReference type="GO" id="GO:0005886">
    <property type="term" value="C:plasma membrane"/>
    <property type="evidence" value="ECO:0007669"/>
    <property type="project" value="UniProtKB-SubCell"/>
</dbReference>
<keyword evidence="3" id="KW-0997">Cell inner membrane</keyword>
<name>A0A096BD41_FLAPL</name>
<dbReference type="eggNOG" id="COG1593">
    <property type="taxonomic scope" value="Bacteria"/>
</dbReference>
<feature type="transmembrane region" description="Helical" evidence="7">
    <location>
        <begin position="46"/>
        <end position="67"/>
    </location>
</feature>
<dbReference type="EMBL" id="ADLO01000018">
    <property type="protein sequence ID" value="KGF57055.1"/>
    <property type="molecule type" value="Genomic_DNA"/>
</dbReference>
<accession>A0A096BD41</accession>
<reference evidence="9 10" key="1">
    <citation type="submission" date="2011-08" db="EMBL/GenBank/DDBJ databases">
        <title>The Genome Sequence of Clostridium orbiscindens 1_3_50AFAA.</title>
        <authorList>
            <consortium name="The Broad Institute Genome Sequencing Platform"/>
            <person name="Earl A."/>
            <person name="Ward D."/>
            <person name="Feldgarden M."/>
            <person name="Gevers D."/>
            <person name="Daigneault M."/>
            <person name="Strauss J."/>
            <person name="Allen-Vercoe E."/>
            <person name="Young S.K."/>
            <person name="Zeng Q."/>
            <person name="Gargeya S."/>
            <person name="Fitzgerald M."/>
            <person name="Haas B."/>
            <person name="Abouelleil A."/>
            <person name="Alvarado L."/>
            <person name="Arachchi H.M."/>
            <person name="Berlin A."/>
            <person name="Brown A."/>
            <person name="Chapman S.B."/>
            <person name="Chen Z."/>
            <person name="Dunbar C."/>
            <person name="Freedman E."/>
            <person name="Gearin G."/>
            <person name="Gellesch M."/>
            <person name="Goldberg J."/>
            <person name="Griggs A."/>
            <person name="Gujja S."/>
            <person name="Heiman D."/>
            <person name="Howarth C."/>
            <person name="Larson L."/>
            <person name="Lui A."/>
            <person name="MacDonald P.J.P."/>
            <person name="Montmayeur A."/>
            <person name="Murphy C."/>
            <person name="Neiman D."/>
            <person name="Pearson M."/>
            <person name="Priest M."/>
            <person name="Roberts A."/>
            <person name="Saif S."/>
            <person name="Shea T."/>
            <person name="Shenoy N."/>
            <person name="Sisk P."/>
            <person name="Stolte C."/>
            <person name="Sykes S."/>
            <person name="Wortman J."/>
            <person name="Nusbaum C."/>
            <person name="Birren B."/>
        </authorList>
    </citation>
    <scope>NUCLEOTIDE SEQUENCE [LARGE SCALE GENOMIC DNA]</scope>
    <source>
        <strain evidence="9 10">1_3_50AFAA</strain>
    </source>
</reference>
<dbReference type="PATRIC" id="fig|742738.3.peg.499"/>
<feature type="transmembrane region" description="Helical" evidence="7">
    <location>
        <begin position="138"/>
        <end position="157"/>
    </location>
</feature>
<comment type="caution">
    <text evidence="9">The sequence shown here is derived from an EMBL/GenBank/DDBJ whole genome shotgun (WGS) entry which is preliminary data.</text>
</comment>
<proteinExistence type="predicted"/>
<evidence type="ECO:0000256" key="7">
    <source>
        <dbReference type="SAM" id="Phobius"/>
    </source>
</evidence>
<keyword evidence="10" id="KW-1185">Reference proteome</keyword>
<dbReference type="AlphaFoldDB" id="A0A096BD41"/>
<dbReference type="PIRSF" id="PIRSF006066">
    <property type="entry name" value="HI0050"/>
    <property type="match status" value="1"/>
</dbReference>
<feature type="transmembrane region" description="Helical" evidence="7">
    <location>
        <begin position="177"/>
        <end position="196"/>
    </location>
</feature>
<dbReference type="InterPro" id="IPR010656">
    <property type="entry name" value="DctM"/>
</dbReference>
<feature type="transmembrane region" description="Helical" evidence="7">
    <location>
        <begin position="400"/>
        <end position="418"/>
    </location>
</feature>
<dbReference type="GO" id="GO:0022857">
    <property type="term" value="F:transmembrane transporter activity"/>
    <property type="evidence" value="ECO:0007669"/>
    <property type="project" value="TreeGrafter"/>
</dbReference>
<dbReference type="NCBIfam" id="TIGR00786">
    <property type="entry name" value="dctM"/>
    <property type="match status" value="1"/>
</dbReference>
<comment type="subcellular location">
    <subcellularLocation>
        <location evidence="1">Cell inner membrane</location>
        <topology evidence="1">Multi-pass membrane protein</topology>
    </subcellularLocation>
</comment>
<feature type="transmembrane region" description="Helical" evidence="7">
    <location>
        <begin position="88"/>
        <end position="108"/>
    </location>
</feature>